<gene>
    <name evidence="6" type="ORF">TRFO_19416</name>
</gene>
<protein>
    <recommendedName>
        <fullName evidence="8">Importin N-terminal domain-containing protein</fullName>
    </recommendedName>
</protein>
<evidence type="ECO:0000256" key="4">
    <source>
        <dbReference type="ARBA" id="ARBA00022737"/>
    </source>
</evidence>
<evidence type="ECO:0008006" key="8">
    <source>
        <dbReference type="Google" id="ProtNLM"/>
    </source>
</evidence>
<accession>A0A1J4KMK3</accession>
<evidence type="ECO:0000256" key="5">
    <source>
        <dbReference type="ARBA" id="ARBA00022927"/>
    </source>
</evidence>
<proteinExistence type="predicted"/>
<sequence>MSSSEQLVQFYQHIAAGSNVEEISKILTDFYQTPEAFPAVIAVLNSDQSDLIKQYASYGLKNIFKSQINDENKGEMIQQLFQLLTATNNLLVANILVNMINDFPDPVVIQMIVTFIRQEDTPITINASLRLIDENMELIGINDDTLRLYQSKISSGFQLGVETQVAAISCAFHLTSVCSNHLGFGPVFPQALAIMSSPDTQETILIQLFDIFRNGIFKFCPLINAEFLMQQIVGLVQNQNYSFEVRKNAYNVLIALFDSYHEEIIQSETHIAIFNCAFDLISSLFVPYDPYELSPYYIIEPLAEFFGNSSKLLDYFTSHISSNHQNPCMNYFSAVFIRFSIDEGESYDYYSQKLSEIASYLCQIVSSQSLCTKEAALYALSKIAFIFSEEITEMTDSIQEAAFNALTVSPSNEMIDTFSELIGSIGNCDPIFDRGIEFFTNNLNGSVLDTQEQIMWCIAAFIKNSENSVHALFPQIFSIIKPLIELTDAPHQHFRGIAIYCMAHLLNKCPEEFAQFAEPFAQFILTNLNTGQVVDTFIAKQCINAYSYLLQKLKDSTTSTIEPMVQILLSICQMPSNNEEYCEKISTKDISLRVLCCCAANYPLVLQNLYGTLLELIDSQTNVHAAIGANLIASAITYLPNRVEVVPQVINILLQMIDRSVDLECTAKCLDSLSTLIEWCGGEAVQPNVLEAASNAFTYSLPCFSSKKYNEEVHNAAQIVFRQTIDTLQNAAFQTCQPYIQLFFDISQCSSKSLRNLSLQIFADLVRASPDMPIEIIQQLLEIAKKEAFSGNYIGYFAIKAIANTGRYQIREHLKSLIPKMFERLQNNTRSSESALMANDNCVSAIGTIMMNIIGDYDIDESVTILLNMMPPSMDASENEDVLAFFMWLFERSNGQYIQQFAAVLVRLFTEPVDVLKKNMIDEFTINRLRQLLIQLVSSCGGEQFCSSVLNGDEERLQVLSTYLS</sequence>
<keyword evidence="2" id="KW-0813">Transport</keyword>
<evidence type="ECO:0000256" key="3">
    <source>
        <dbReference type="ARBA" id="ARBA00022490"/>
    </source>
</evidence>
<dbReference type="Proteomes" id="UP000179807">
    <property type="component" value="Unassembled WGS sequence"/>
</dbReference>
<comment type="subcellular location">
    <subcellularLocation>
        <location evidence="1">Cytoplasm</location>
    </subcellularLocation>
</comment>
<evidence type="ECO:0000313" key="6">
    <source>
        <dbReference type="EMBL" id="OHT11028.1"/>
    </source>
</evidence>
<dbReference type="GeneID" id="94835486"/>
<dbReference type="GO" id="GO:0005737">
    <property type="term" value="C:cytoplasm"/>
    <property type="evidence" value="ECO:0007669"/>
    <property type="project" value="UniProtKB-SubCell"/>
</dbReference>
<dbReference type="RefSeq" id="XP_068364164.1">
    <property type="nucleotide sequence ID" value="XM_068500782.1"/>
</dbReference>
<dbReference type="VEuPathDB" id="TrichDB:TRFO_19416"/>
<reference evidence="6" key="1">
    <citation type="submission" date="2016-10" db="EMBL/GenBank/DDBJ databases">
        <authorList>
            <person name="Benchimol M."/>
            <person name="Almeida L.G."/>
            <person name="Vasconcelos A.T."/>
            <person name="Perreira-Neves A."/>
            <person name="Rosa I.A."/>
            <person name="Tasca T."/>
            <person name="Bogo M.R."/>
            <person name="de Souza W."/>
        </authorList>
    </citation>
    <scope>NUCLEOTIDE SEQUENCE [LARGE SCALE GENOMIC DNA]</scope>
    <source>
        <strain evidence="6">K</strain>
    </source>
</reference>
<keyword evidence="5" id="KW-0653">Protein transport</keyword>
<organism evidence="6 7">
    <name type="scientific">Tritrichomonas foetus</name>
    <dbReference type="NCBI Taxonomy" id="1144522"/>
    <lineage>
        <taxon>Eukaryota</taxon>
        <taxon>Metamonada</taxon>
        <taxon>Parabasalia</taxon>
        <taxon>Tritrichomonadida</taxon>
        <taxon>Tritrichomonadidae</taxon>
        <taxon>Tritrichomonas</taxon>
    </lineage>
</organism>
<evidence type="ECO:0000313" key="7">
    <source>
        <dbReference type="Proteomes" id="UP000179807"/>
    </source>
</evidence>
<evidence type="ECO:0000256" key="2">
    <source>
        <dbReference type="ARBA" id="ARBA00022448"/>
    </source>
</evidence>
<dbReference type="AlphaFoldDB" id="A0A1J4KMK3"/>
<name>A0A1J4KMK3_9EUKA</name>
<dbReference type="InterPro" id="IPR040122">
    <property type="entry name" value="Importin_beta"/>
</dbReference>
<dbReference type="InterPro" id="IPR016024">
    <property type="entry name" value="ARM-type_fold"/>
</dbReference>
<dbReference type="PANTHER" id="PTHR10527">
    <property type="entry name" value="IMPORTIN BETA"/>
    <property type="match status" value="1"/>
</dbReference>
<comment type="caution">
    <text evidence="6">The sequence shown here is derived from an EMBL/GenBank/DDBJ whole genome shotgun (WGS) entry which is preliminary data.</text>
</comment>
<dbReference type="InterPro" id="IPR011989">
    <property type="entry name" value="ARM-like"/>
</dbReference>
<dbReference type="EMBL" id="MLAK01000595">
    <property type="protein sequence ID" value="OHT11028.1"/>
    <property type="molecule type" value="Genomic_DNA"/>
</dbReference>
<dbReference type="Gene3D" id="1.25.10.10">
    <property type="entry name" value="Leucine-rich Repeat Variant"/>
    <property type="match status" value="1"/>
</dbReference>
<keyword evidence="7" id="KW-1185">Reference proteome</keyword>
<dbReference type="GO" id="GO:0006606">
    <property type="term" value="P:protein import into nucleus"/>
    <property type="evidence" value="ECO:0007669"/>
    <property type="project" value="InterPro"/>
</dbReference>
<keyword evidence="3" id="KW-0963">Cytoplasm</keyword>
<dbReference type="SUPFAM" id="SSF48371">
    <property type="entry name" value="ARM repeat"/>
    <property type="match status" value="2"/>
</dbReference>
<keyword evidence="4" id="KW-0677">Repeat</keyword>
<evidence type="ECO:0000256" key="1">
    <source>
        <dbReference type="ARBA" id="ARBA00004496"/>
    </source>
</evidence>